<dbReference type="InterPro" id="IPR001251">
    <property type="entry name" value="CRAL-TRIO_dom"/>
</dbReference>
<dbReference type="PANTHER" id="PTHR45932:SF3">
    <property type="entry name" value="PATELLIN-4-LIKE"/>
    <property type="match status" value="1"/>
</dbReference>
<dbReference type="InterPro" id="IPR036865">
    <property type="entry name" value="CRAL-TRIO_dom_sf"/>
</dbReference>
<dbReference type="GO" id="GO:0008289">
    <property type="term" value="F:lipid binding"/>
    <property type="evidence" value="ECO:0007669"/>
    <property type="project" value="InterPro"/>
</dbReference>
<dbReference type="Pfam" id="PF25099">
    <property type="entry name" value="GOLD_PATL1_C"/>
    <property type="match status" value="1"/>
</dbReference>
<evidence type="ECO:0000313" key="5">
    <source>
        <dbReference type="EMBL" id="EEF30345.1"/>
    </source>
</evidence>
<evidence type="ECO:0000313" key="6">
    <source>
        <dbReference type="Proteomes" id="UP000008311"/>
    </source>
</evidence>
<evidence type="ECO:0000259" key="4">
    <source>
        <dbReference type="PROSITE" id="PS50191"/>
    </source>
</evidence>
<dbReference type="SUPFAM" id="SSF52087">
    <property type="entry name" value="CRAL/TRIO domain"/>
    <property type="match status" value="1"/>
</dbReference>
<dbReference type="Pfam" id="PF00650">
    <property type="entry name" value="CRAL_TRIO"/>
    <property type="match status" value="1"/>
</dbReference>
<accession>B9T1B9</accession>
<name>B9T1B9_RICCO</name>
<evidence type="ECO:0000256" key="3">
    <source>
        <dbReference type="ARBA" id="ARBA00023136"/>
    </source>
</evidence>
<organism evidence="5 6">
    <name type="scientific">Ricinus communis</name>
    <name type="common">Castor bean</name>
    <dbReference type="NCBI Taxonomy" id="3988"/>
    <lineage>
        <taxon>Eukaryota</taxon>
        <taxon>Viridiplantae</taxon>
        <taxon>Streptophyta</taxon>
        <taxon>Embryophyta</taxon>
        <taxon>Tracheophyta</taxon>
        <taxon>Spermatophyta</taxon>
        <taxon>Magnoliopsida</taxon>
        <taxon>eudicotyledons</taxon>
        <taxon>Gunneridae</taxon>
        <taxon>Pentapetalae</taxon>
        <taxon>rosids</taxon>
        <taxon>fabids</taxon>
        <taxon>Malpighiales</taxon>
        <taxon>Euphorbiaceae</taxon>
        <taxon>Acalyphoideae</taxon>
        <taxon>Acalypheae</taxon>
        <taxon>Ricinus</taxon>
    </lineage>
</organism>
<dbReference type="InterPro" id="IPR011074">
    <property type="entry name" value="CRAL/TRIO_N_dom"/>
</dbReference>
<dbReference type="InterPro" id="IPR044834">
    <property type="entry name" value="PATL"/>
</dbReference>
<keyword evidence="3" id="KW-0472">Membrane</keyword>
<dbReference type="SMART" id="SM00516">
    <property type="entry name" value="SEC14"/>
    <property type="match status" value="1"/>
</dbReference>
<proteinExistence type="predicted"/>
<dbReference type="PROSITE" id="PS50191">
    <property type="entry name" value="CRAL_TRIO"/>
    <property type="match status" value="1"/>
</dbReference>
<dbReference type="AlphaFoldDB" id="B9T1B9"/>
<dbReference type="eggNOG" id="KOG1471">
    <property type="taxonomic scope" value="Eukaryota"/>
</dbReference>
<comment type="subcellular location">
    <subcellularLocation>
        <location evidence="1">Membrane</location>
    </subcellularLocation>
</comment>
<gene>
    <name evidence="5" type="ORF">RCOM_0499130</name>
</gene>
<sequence>MEEKIESIHHQEIENEVEEYEEEMIFRWLEAHENKSTDSIDIESRIQEDEKNTAACTEMKLKKKKALLEFRKECQKMKEQLRDITLWGVPLLPSKGHESTDNVLLKFLKAKEFKAQDAFHMLRKTLNWRKEYKTDAILEENLHLDLDLDRFLYINSVDKEGHPLYYTVYGAFKDKELYRRVLGTEEKREKFLRWRIQFMERSIGKLSFKAGEADSMLQITDFKNSGSEMKELRAVSKKAFLLFQANYPEIIYKNILVNVPFWHYTSHLVSSKILNHRTKGKFIIARPSKVTQTLLKYISPENLPVEYGGLKRENDVEFSPVDNASELIVRTNSAGCIRIPVSEAGVTMVWDFTVVGWEVTCKEEFIPDDEGSYRILLRKYKEKRIGESVRNSFYISEPDLKPNPMYQLT</sequence>
<keyword evidence="2" id="KW-0813">Transport</keyword>
<dbReference type="Proteomes" id="UP000008311">
    <property type="component" value="Unassembled WGS sequence"/>
</dbReference>
<protein>
    <submittedName>
        <fullName evidence="5">Patellin-4, putative</fullName>
    </submittedName>
</protein>
<dbReference type="PANTHER" id="PTHR45932">
    <property type="entry name" value="PATELLIN-1"/>
    <property type="match status" value="1"/>
</dbReference>
<dbReference type="Pfam" id="PF03765">
    <property type="entry name" value="CRAL_TRIO_N"/>
    <property type="match status" value="1"/>
</dbReference>
<dbReference type="InterPro" id="IPR056794">
    <property type="entry name" value="PATL1-6_C_GOLD"/>
</dbReference>
<keyword evidence="6" id="KW-1185">Reference proteome</keyword>
<feature type="domain" description="CRAL-TRIO" evidence="4">
    <location>
        <begin position="134"/>
        <end position="315"/>
    </location>
</feature>
<dbReference type="SUPFAM" id="SSF46938">
    <property type="entry name" value="CRAL/TRIO N-terminal domain"/>
    <property type="match status" value="1"/>
</dbReference>
<evidence type="ECO:0000256" key="2">
    <source>
        <dbReference type="ARBA" id="ARBA00022448"/>
    </source>
</evidence>
<dbReference type="InParanoid" id="B9T1B9"/>
<dbReference type="SMART" id="SM01100">
    <property type="entry name" value="CRAL_TRIO_N"/>
    <property type="match status" value="1"/>
</dbReference>
<dbReference type="EMBL" id="EQ974332">
    <property type="protein sequence ID" value="EEF30345.1"/>
    <property type="molecule type" value="Genomic_DNA"/>
</dbReference>
<dbReference type="Gene3D" id="3.40.525.10">
    <property type="entry name" value="CRAL-TRIO lipid binding domain"/>
    <property type="match status" value="1"/>
</dbReference>
<dbReference type="InterPro" id="IPR036273">
    <property type="entry name" value="CRAL/TRIO_N_dom_sf"/>
</dbReference>
<reference evidence="6" key="1">
    <citation type="journal article" date="2010" name="Nat. Biotechnol.">
        <title>Draft genome sequence of the oilseed species Ricinus communis.</title>
        <authorList>
            <person name="Chan A.P."/>
            <person name="Crabtree J."/>
            <person name="Zhao Q."/>
            <person name="Lorenzi H."/>
            <person name="Orvis J."/>
            <person name="Puiu D."/>
            <person name="Melake-Berhan A."/>
            <person name="Jones K.M."/>
            <person name="Redman J."/>
            <person name="Chen G."/>
            <person name="Cahoon E.B."/>
            <person name="Gedil M."/>
            <person name="Stanke M."/>
            <person name="Haas B.J."/>
            <person name="Wortman J.R."/>
            <person name="Fraser-Liggett C.M."/>
            <person name="Ravel J."/>
            <person name="Rabinowicz P.D."/>
        </authorList>
    </citation>
    <scope>NUCLEOTIDE SEQUENCE [LARGE SCALE GENOMIC DNA]</scope>
    <source>
        <strain evidence="6">cv. Hale</strain>
    </source>
</reference>
<dbReference type="CDD" id="cd00170">
    <property type="entry name" value="SEC14"/>
    <property type="match status" value="1"/>
</dbReference>
<dbReference type="GO" id="GO:0016020">
    <property type="term" value="C:membrane"/>
    <property type="evidence" value="ECO:0007669"/>
    <property type="project" value="UniProtKB-SubCell"/>
</dbReference>
<evidence type="ECO:0000256" key="1">
    <source>
        <dbReference type="ARBA" id="ARBA00004370"/>
    </source>
</evidence>